<comment type="function">
    <text evidence="9 11">As part of the heterotrimeric replication protein A complex (RPA/RP-A), binds and stabilizes single-stranded DNA intermediates, that form during DNA replication or upon DNA stress. It prevents their reannealing and in parallel, recruits and activates different proteins and complexes involved in DNA metabolism. Thereby, it plays an essential role both in DNA replication and the cellular response to DNA damage.</text>
</comment>
<evidence type="ECO:0000256" key="2">
    <source>
        <dbReference type="ARBA" id="ARBA00005690"/>
    </source>
</evidence>
<keyword evidence="3 11" id="KW-0235">DNA replication</keyword>
<evidence type="ECO:0000313" key="18">
    <source>
        <dbReference type="Proteomes" id="UP000292052"/>
    </source>
</evidence>
<evidence type="ECO:0000256" key="9">
    <source>
        <dbReference type="ARBA" id="ARBA00058595"/>
    </source>
</evidence>
<keyword evidence="6 11" id="KW-0862">Zinc</keyword>
<dbReference type="GO" id="GO:0005634">
    <property type="term" value="C:nucleus"/>
    <property type="evidence" value="ECO:0007669"/>
    <property type="project" value="UniProtKB-SubCell"/>
</dbReference>
<evidence type="ECO:0000256" key="7">
    <source>
        <dbReference type="ARBA" id="ARBA00023125"/>
    </source>
</evidence>
<keyword evidence="8 11" id="KW-0539">Nucleus</keyword>
<dbReference type="Pfam" id="PF04057">
    <property type="entry name" value="Rep-A_N"/>
    <property type="match status" value="1"/>
</dbReference>
<dbReference type="PANTHER" id="PTHR47165:SF4">
    <property type="entry name" value="OS03G0429900 PROTEIN"/>
    <property type="match status" value="1"/>
</dbReference>
<dbReference type="FunFam" id="2.40.50.140:FF:000117">
    <property type="entry name" value="Replication protein A subunit"/>
    <property type="match status" value="1"/>
</dbReference>
<evidence type="ECO:0000256" key="1">
    <source>
        <dbReference type="ARBA" id="ARBA00004123"/>
    </source>
</evidence>
<dbReference type="NCBIfam" id="TIGR00617">
    <property type="entry name" value="rpa1"/>
    <property type="match status" value="1"/>
</dbReference>
<dbReference type="Pfam" id="PF08646">
    <property type="entry name" value="Rep_fac-A_C"/>
    <property type="match status" value="1"/>
</dbReference>
<dbReference type="InterPro" id="IPR012340">
    <property type="entry name" value="NA-bd_OB-fold"/>
</dbReference>
<dbReference type="SUPFAM" id="SSF50249">
    <property type="entry name" value="Nucleic acid-binding proteins"/>
    <property type="match status" value="4"/>
</dbReference>
<dbReference type="Pfam" id="PF16900">
    <property type="entry name" value="REPA_OB_2"/>
    <property type="match status" value="1"/>
</dbReference>
<dbReference type="STRING" id="1661398.A0A482VB45"/>
<name>A0A482VB45_ASBVE</name>
<evidence type="ECO:0000256" key="6">
    <source>
        <dbReference type="ARBA" id="ARBA00022833"/>
    </source>
</evidence>
<keyword evidence="5 11" id="KW-0863">Zinc-finger</keyword>
<accession>A0A482VB45</accession>
<evidence type="ECO:0000256" key="10">
    <source>
        <dbReference type="ARBA" id="ARBA00062035"/>
    </source>
</evidence>
<dbReference type="AlphaFoldDB" id="A0A482VB45"/>
<reference evidence="17 18" key="1">
    <citation type="submission" date="2017-03" db="EMBL/GenBank/DDBJ databases">
        <title>Genome of the blue death feigning beetle - Asbolus verrucosus.</title>
        <authorList>
            <person name="Rider S.D."/>
        </authorList>
    </citation>
    <scope>NUCLEOTIDE SEQUENCE [LARGE SCALE GENOMIC DNA]</scope>
    <source>
        <strain evidence="17">Butters</strain>
        <tissue evidence="17">Head and leg muscle</tissue>
    </source>
</reference>
<feature type="region of interest" description="Disordered" evidence="12">
    <location>
        <begin position="115"/>
        <end position="154"/>
    </location>
</feature>
<dbReference type="GO" id="GO:0003677">
    <property type="term" value="F:DNA binding"/>
    <property type="evidence" value="ECO:0007669"/>
    <property type="project" value="UniProtKB-KW"/>
</dbReference>
<dbReference type="CDD" id="cd04477">
    <property type="entry name" value="RPA1N"/>
    <property type="match status" value="1"/>
</dbReference>
<dbReference type="GO" id="GO:0006310">
    <property type="term" value="P:DNA recombination"/>
    <property type="evidence" value="ECO:0007669"/>
    <property type="project" value="InterPro"/>
</dbReference>
<comment type="subunit">
    <text evidence="10 11">Component of the heterotrimeric canonical replication protein A complex (RPA).</text>
</comment>
<evidence type="ECO:0000256" key="8">
    <source>
        <dbReference type="ARBA" id="ARBA00023242"/>
    </source>
</evidence>
<dbReference type="PANTHER" id="PTHR47165">
    <property type="entry name" value="OS03G0429900 PROTEIN"/>
    <property type="match status" value="1"/>
</dbReference>
<dbReference type="GO" id="GO:0006281">
    <property type="term" value="P:DNA repair"/>
    <property type="evidence" value="ECO:0007669"/>
    <property type="project" value="InterPro"/>
</dbReference>
<feature type="domain" description="Replication protein A OB" evidence="16">
    <location>
        <begin position="289"/>
        <end position="387"/>
    </location>
</feature>
<evidence type="ECO:0000256" key="12">
    <source>
        <dbReference type="SAM" id="MobiDB-lite"/>
    </source>
</evidence>
<evidence type="ECO:0000259" key="16">
    <source>
        <dbReference type="Pfam" id="PF16900"/>
    </source>
</evidence>
<dbReference type="CDD" id="cd04475">
    <property type="entry name" value="RPA1_DBD_B"/>
    <property type="match status" value="1"/>
</dbReference>
<dbReference type="InterPro" id="IPR004591">
    <property type="entry name" value="Rfa1"/>
</dbReference>
<evidence type="ECO:0000313" key="17">
    <source>
        <dbReference type="EMBL" id="RZB40475.1"/>
    </source>
</evidence>
<keyword evidence="7 11" id="KW-0238">DNA-binding</keyword>
<evidence type="ECO:0000259" key="13">
    <source>
        <dbReference type="Pfam" id="PF01336"/>
    </source>
</evidence>
<keyword evidence="4 11" id="KW-0479">Metal-binding</keyword>
<evidence type="ECO:0000256" key="5">
    <source>
        <dbReference type="ARBA" id="ARBA00022771"/>
    </source>
</evidence>
<organism evidence="17 18">
    <name type="scientific">Asbolus verrucosus</name>
    <name type="common">Desert ironclad beetle</name>
    <dbReference type="NCBI Taxonomy" id="1661398"/>
    <lineage>
        <taxon>Eukaryota</taxon>
        <taxon>Metazoa</taxon>
        <taxon>Ecdysozoa</taxon>
        <taxon>Arthropoda</taxon>
        <taxon>Hexapoda</taxon>
        <taxon>Insecta</taxon>
        <taxon>Pterygota</taxon>
        <taxon>Neoptera</taxon>
        <taxon>Endopterygota</taxon>
        <taxon>Coleoptera</taxon>
        <taxon>Polyphaga</taxon>
        <taxon>Cucujiformia</taxon>
        <taxon>Tenebrionidae</taxon>
        <taxon>Pimeliinae</taxon>
        <taxon>Asbolus</taxon>
    </lineage>
</organism>
<dbReference type="Pfam" id="PF01336">
    <property type="entry name" value="tRNA_anti-codon"/>
    <property type="match status" value="1"/>
</dbReference>
<dbReference type="Proteomes" id="UP000292052">
    <property type="component" value="Unassembled WGS sequence"/>
</dbReference>
<evidence type="ECO:0000256" key="11">
    <source>
        <dbReference type="RuleBase" id="RU364130"/>
    </source>
</evidence>
<dbReference type="GO" id="GO:0008270">
    <property type="term" value="F:zinc ion binding"/>
    <property type="evidence" value="ECO:0007669"/>
    <property type="project" value="UniProtKB-KW"/>
</dbReference>
<comment type="similarity">
    <text evidence="2 11">Belongs to the replication factor A protein 1 family.</text>
</comment>
<dbReference type="FunFam" id="2.40.50.140:FF:000041">
    <property type="entry name" value="Replication protein A subunit"/>
    <property type="match status" value="1"/>
</dbReference>
<dbReference type="CDD" id="cd04476">
    <property type="entry name" value="RPA1_DBD_C"/>
    <property type="match status" value="1"/>
</dbReference>
<dbReference type="FunFam" id="2.40.50.140:FF:000064">
    <property type="entry name" value="Replication protein A subunit"/>
    <property type="match status" value="1"/>
</dbReference>
<dbReference type="CDD" id="cd04474">
    <property type="entry name" value="RPA1_DBD_A"/>
    <property type="match status" value="1"/>
</dbReference>
<feature type="domain" description="Replication factor-A protein 1 N-terminal" evidence="14">
    <location>
        <begin position="6"/>
        <end position="104"/>
    </location>
</feature>
<evidence type="ECO:0000259" key="15">
    <source>
        <dbReference type="Pfam" id="PF08646"/>
    </source>
</evidence>
<feature type="domain" description="Replication factor A C-terminal" evidence="15">
    <location>
        <begin position="445"/>
        <end position="590"/>
    </location>
</feature>
<dbReference type="Gene3D" id="2.40.50.140">
    <property type="entry name" value="Nucleic acid-binding proteins"/>
    <property type="match status" value="4"/>
</dbReference>
<comment type="subcellular location">
    <subcellularLocation>
        <location evidence="1 11">Nucleus</location>
    </subcellularLocation>
</comment>
<feature type="compositionally biased region" description="Polar residues" evidence="12">
    <location>
        <begin position="125"/>
        <end position="144"/>
    </location>
</feature>
<sequence length="599" mass="67079">MTNYQLSEGTLKLIMNDDKVPDPIMQVLGSKKINSSSSDKERYRILLSDGKNNVSFAMLTTQASSGGVQTNSIIKLKKYITSMINNVNNGERKVLLILDMELIADGNKVGKIIGNPTPLGDDKGSSTTVSNSTSIENSSMNRATTAPAPVERPSSMLNQSLSESRIISPISGLTPYHNKWVIKARVSNKSDMRTWSNSRGEGKLFNIDLIDESGEIRCTAFRDIADKFFNYLQVDKVYYISKCQLKPANKQFSQLNNDYEMTMTNETVIEECLSNDNDVPQVKFNFVPIDEIANRDVGTLVDVIGICKSASDLQTFTSRSTNRELKKRDVHLVDQSKTAIDLTLWGSQAESFDGSNNPVVVVKGAKIGEFGGGKNLSTLMSSQLKINPDIQECYRIKGWYDIEGKQADVKNISERSGIGGGFQTSWMSFKEVQEQGLGQSEKGDYYQTMGTILLIRSENSVYKACPTAECNKKVVDLENGMYRCEKCNREYPNFKYRLLVSMNIGDWSTNQWVSLFASEAENVLGKTSQDVGYAMENDSEGAVNIFQEANFKQFIFKCRAKMETYNDEQRLKTVVVKVDPVNYEEHNSYLVDKIQSFIS</sequence>
<dbReference type="InterPro" id="IPR007199">
    <property type="entry name" value="Rep_factor-A_N"/>
</dbReference>
<evidence type="ECO:0000259" key="14">
    <source>
        <dbReference type="Pfam" id="PF04057"/>
    </source>
</evidence>
<comment type="caution">
    <text evidence="17">The sequence shown here is derived from an EMBL/GenBank/DDBJ whole genome shotgun (WGS) entry which is preliminary data.</text>
</comment>
<proteinExistence type="inferred from homology"/>
<dbReference type="EMBL" id="QDEB01118553">
    <property type="protein sequence ID" value="RZB40475.1"/>
    <property type="molecule type" value="Genomic_DNA"/>
</dbReference>
<dbReference type="FunFam" id="2.40.50.140:FF:000090">
    <property type="entry name" value="Replication protein A subunit"/>
    <property type="match status" value="1"/>
</dbReference>
<keyword evidence="18" id="KW-1185">Reference proteome</keyword>
<feature type="domain" description="OB" evidence="13">
    <location>
        <begin position="180"/>
        <end position="265"/>
    </location>
</feature>
<protein>
    <recommendedName>
        <fullName evidence="11">Replication protein A subunit</fullName>
    </recommendedName>
</protein>
<dbReference type="InterPro" id="IPR004365">
    <property type="entry name" value="NA-bd_OB_tRNA"/>
</dbReference>
<gene>
    <name evidence="17" type="ORF">BDFB_005363</name>
</gene>
<evidence type="ECO:0000256" key="4">
    <source>
        <dbReference type="ARBA" id="ARBA00022723"/>
    </source>
</evidence>
<dbReference type="GO" id="GO:0006260">
    <property type="term" value="P:DNA replication"/>
    <property type="evidence" value="ECO:0007669"/>
    <property type="project" value="UniProtKB-KW"/>
</dbReference>
<evidence type="ECO:0000256" key="3">
    <source>
        <dbReference type="ARBA" id="ARBA00022705"/>
    </source>
</evidence>
<dbReference type="OrthoDB" id="1751331at2759"/>
<dbReference type="InterPro" id="IPR013955">
    <property type="entry name" value="Rep_factor-A_C"/>
</dbReference>
<dbReference type="InterPro" id="IPR031657">
    <property type="entry name" value="REPA_OB_2"/>
</dbReference>
<dbReference type="InterPro" id="IPR047192">
    <property type="entry name" value="Euk_RPA1_DBD_C"/>
</dbReference>